<feature type="region of interest" description="Disordered" evidence="1">
    <location>
        <begin position="111"/>
        <end position="191"/>
    </location>
</feature>
<dbReference type="RefSeq" id="XP_054832430.1">
    <property type="nucleotide sequence ID" value="XM_054976455.1"/>
</dbReference>
<feature type="region of interest" description="Disordered" evidence="1">
    <location>
        <begin position="1"/>
        <end position="33"/>
    </location>
</feature>
<keyword evidence="3" id="KW-1185">Reference proteome</keyword>
<dbReference type="GO" id="GO:0003677">
    <property type="term" value="F:DNA binding"/>
    <property type="evidence" value="ECO:0007669"/>
    <property type="project" value="InterPro"/>
</dbReference>
<evidence type="ECO:0000259" key="2">
    <source>
        <dbReference type="PROSITE" id="PS51504"/>
    </source>
</evidence>
<dbReference type="GO" id="GO:0000786">
    <property type="term" value="C:nucleosome"/>
    <property type="evidence" value="ECO:0007669"/>
    <property type="project" value="InterPro"/>
</dbReference>
<evidence type="ECO:0000313" key="4">
    <source>
        <dbReference type="RefSeq" id="XP_054832430.1"/>
    </source>
</evidence>
<proteinExistence type="predicted"/>
<accession>A0AA97KUY3</accession>
<feature type="compositionally biased region" description="Low complexity" evidence="1">
    <location>
        <begin position="154"/>
        <end position="163"/>
    </location>
</feature>
<dbReference type="InterPro" id="IPR005818">
    <property type="entry name" value="Histone_H1/H5_H15"/>
</dbReference>
<evidence type="ECO:0000256" key="1">
    <source>
        <dbReference type="SAM" id="MobiDB-lite"/>
    </source>
</evidence>
<protein>
    <submittedName>
        <fullName evidence="4">Histone H1.11L-like</fullName>
    </submittedName>
</protein>
<dbReference type="SMART" id="SM00526">
    <property type="entry name" value="H15"/>
    <property type="match status" value="1"/>
</dbReference>
<dbReference type="InterPro" id="IPR036388">
    <property type="entry name" value="WH-like_DNA-bd_sf"/>
</dbReference>
<reference evidence="4" key="1">
    <citation type="submission" date="2025-08" db="UniProtKB">
        <authorList>
            <consortium name="RefSeq"/>
        </authorList>
    </citation>
    <scope>IDENTIFICATION</scope>
    <source>
        <tissue evidence="4">Blood</tissue>
    </source>
</reference>
<feature type="compositionally biased region" description="Basic residues" evidence="1">
    <location>
        <begin position="126"/>
        <end position="140"/>
    </location>
</feature>
<dbReference type="KEGG" id="emc:129327702"/>
<organism evidence="3 4">
    <name type="scientific">Eublepharis macularius</name>
    <name type="common">Leopard gecko</name>
    <name type="synonym">Cyrtodactylus macularius</name>
    <dbReference type="NCBI Taxonomy" id="481883"/>
    <lineage>
        <taxon>Eukaryota</taxon>
        <taxon>Metazoa</taxon>
        <taxon>Chordata</taxon>
        <taxon>Craniata</taxon>
        <taxon>Vertebrata</taxon>
        <taxon>Euteleostomi</taxon>
        <taxon>Lepidosauria</taxon>
        <taxon>Squamata</taxon>
        <taxon>Bifurcata</taxon>
        <taxon>Gekkota</taxon>
        <taxon>Eublepharidae</taxon>
        <taxon>Eublepharinae</taxon>
        <taxon>Eublepharis</taxon>
    </lineage>
</organism>
<gene>
    <name evidence="4" type="primary">LOC129327702</name>
</gene>
<sequence>MMVRGKLQGGALAKAGTSTAISPSSAAPKKEGRSRASYKAAKLPYSLSQLIFQAFDTCSARKGLSLAALKKYLTDVGYNVHKNNSRLKRELNNLVSHGLLVRLGGASGSFQLSHQAKRTGKSEPAKKKKAAKKPSVSRKSPKTEKKQPPAKPPNRQSNRAANRSRNHQFNNPPAGSSRKVPVKNTRRDKVK</sequence>
<evidence type="ECO:0000313" key="3">
    <source>
        <dbReference type="Proteomes" id="UP001190640"/>
    </source>
</evidence>
<dbReference type="Proteomes" id="UP001190640">
    <property type="component" value="Chromosome 4"/>
</dbReference>
<dbReference type="SUPFAM" id="SSF46785">
    <property type="entry name" value="Winged helix' DNA-binding domain"/>
    <property type="match status" value="1"/>
</dbReference>
<dbReference type="GO" id="GO:0006334">
    <property type="term" value="P:nucleosome assembly"/>
    <property type="evidence" value="ECO:0007669"/>
    <property type="project" value="InterPro"/>
</dbReference>
<feature type="compositionally biased region" description="Low complexity" evidence="1">
    <location>
        <begin position="1"/>
        <end position="27"/>
    </location>
</feature>
<name>A0AA97KUY3_EUBMA</name>
<dbReference type="InterPro" id="IPR036390">
    <property type="entry name" value="WH_DNA-bd_sf"/>
</dbReference>
<feature type="domain" description="H15" evidence="2">
    <location>
        <begin position="43"/>
        <end position="114"/>
    </location>
</feature>
<dbReference type="Gene3D" id="1.10.10.10">
    <property type="entry name" value="Winged helix-like DNA-binding domain superfamily/Winged helix DNA-binding domain"/>
    <property type="match status" value="1"/>
</dbReference>
<dbReference type="Pfam" id="PF00538">
    <property type="entry name" value="Linker_histone"/>
    <property type="match status" value="1"/>
</dbReference>
<dbReference type="GeneID" id="129327702"/>
<dbReference type="AlphaFoldDB" id="A0AA97KUY3"/>
<dbReference type="PROSITE" id="PS51504">
    <property type="entry name" value="H15"/>
    <property type="match status" value="1"/>
</dbReference>